<proteinExistence type="predicted"/>
<keyword evidence="2" id="KW-1185">Reference proteome</keyword>
<organism evidence="1 2">
    <name type="scientific">Pontiella sulfatireligans</name>
    <dbReference type="NCBI Taxonomy" id="2750658"/>
    <lineage>
        <taxon>Bacteria</taxon>
        <taxon>Pseudomonadati</taxon>
        <taxon>Kiritimatiellota</taxon>
        <taxon>Kiritimatiellia</taxon>
        <taxon>Kiritimatiellales</taxon>
        <taxon>Pontiellaceae</taxon>
        <taxon>Pontiella</taxon>
    </lineage>
</organism>
<evidence type="ECO:0000313" key="1">
    <source>
        <dbReference type="EMBL" id="VGO23335.1"/>
    </source>
</evidence>
<dbReference type="Proteomes" id="UP000346198">
    <property type="component" value="Unassembled WGS sequence"/>
</dbReference>
<protein>
    <recommendedName>
        <fullName evidence="3">3-keto-disaccharide hydrolase domain-containing protein</fullName>
    </recommendedName>
</protein>
<gene>
    <name evidence="1" type="ORF">SCARR_05442</name>
</gene>
<evidence type="ECO:0000313" key="2">
    <source>
        <dbReference type="Proteomes" id="UP000346198"/>
    </source>
</evidence>
<name>A0A6C2USP0_9BACT</name>
<dbReference type="AlphaFoldDB" id="A0A6C2USP0"/>
<accession>A0A6C2USP0</accession>
<dbReference type="EMBL" id="CAAHFH010000003">
    <property type="protein sequence ID" value="VGO23335.1"/>
    <property type="molecule type" value="Genomic_DNA"/>
</dbReference>
<reference evidence="1 2" key="1">
    <citation type="submission" date="2019-04" db="EMBL/GenBank/DDBJ databases">
        <authorList>
            <person name="Van Vliet M D."/>
        </authorList>
    </citation>
    <scope>NUCLEOTIDE SEQUENCE [LARGE SCALE GENOMIC DNA]</scope>
    <source>
        <strain evidence="1 2">F21</strain>
    </source>
</reference>
<sequence length="339" mass="38129">MKRSTTFVLAAIFSAALLNTQAKEMKPWMLEKGAVVFAEDFSGALDPQVWSSAKGTWVVENGALKGVERADDHHAAAIRRAASMRHVIIQFDFRFDGSPGFSLSMNHDGGHNSRIVFTPDSFAMRKDLNKKDPADFSAILGECTCTFEPGKWYTMLVEYHGKEMLARIDDQAFILGAHSYIDQERTSIGFPVLGDSASFDHVKVWEGTLRSDWNARRIKLAQTQAKRPGIEHKNPKDAWRAGESKLRMELMENDPSFRAMVQKRAAIDANLKAAYPKAFRTNAKGAAEKAALMNTDPAFKQLMRDLNLARKAEREYMHKKDPGLTGLYVRMQTSRKPKK</sequence>
<evidence type="ECO:0008006" key="3">
    <source>
        <dbReference type="Google" id="ProtNLM"/>
    </source>
</evidence>
<dbReference type="RefSeq" id="WP_136065573.1">
    <property type="nucleotide sequence ID" value="NZ_CAAHFH010000003.1"/>
</dbReference>
<dbReference type="Gene3D" id="2.60.120.560">
    <property type="entry name" value="Exo-inulinase, domain 1"/>
    <property type="match status" value="1"/>
</dbReference>